<dbReference type="Proteomes" id="UP000024635">
    <property type="component" value="Unassembled WGS sequence"/>
</dbReference>
<evidence type="ECO:0000313" key="3">
    <source>
        <dbReference type="Proteomes" id="UP000024635"/>
    </source>
</evidence>
<accession>A0A016TSM9</accession>
<evidence type="ECO:0000256" key="1">
    <source>
        <dbReference type="SAM" id="MobiDB-lite"/>
    </source>
</evidence>
<name>A0A016TSM9_9BILA</name>
<proteinExistence type="predicted"/>
<reference evidence="3" key="1">
    <citation type="journal article" date="2015" name="Nat. Genet.">
        <title>The genome and transcriptome of the zoonotic hookworm Ancylostoma ceylanicum identify infection-specific gene families.</title>
        <authorList>
            <person name="Schwarz E.M."/>
            <person name="Hu Y."/>
            <person name="Antoshechkin I."/>
            <person name="Miller M.M."/>
            <person name="Sternberg P.W."/>
            <person name="Aroian R.V."/>
        </authorList>
    </citation>
    <scope>NUCLEOTIDE SEQUENCE</scope>
    <source>
        <strain evidence="3">HY135</strain>
    </source>
</reference>
<dbReference type="AlphaFoldDB" id="A0A016TSM9"/>
<comment type="caution">
    <text evidence="2">The sequence shown here is derived from an EMBL/GenBank/DDBJ whole genome shotgun (WGS) entry which is preliminary data.</text>
</comment>
<evidence type="ECO:0000313" key="2">
    <source>
        <dbReference type="EMBL" id="EYC05632.1"/>
    </source>
</evidence>
<feature type="compositionally biased region" description="Basic and acidic residues" evidence="1">
    <location>
        <begin position="85"/>
        <end position="113"/>
    </location>
</feature>
<gene>
    <name evidence="2" type="primary">Acey_s0081.g1485</name>
    <name evidence="2" type="ORF">Y032_0081g1485</name>
</gene>
<sequence length="113" mass="12189">MDRIQEVKVHVADRTTLNLPFNPSNPPAIGCNIAVAKSCLVKTMALIAAYGGWSWRSPTRSMEPIPKPSTLRKQPIQAASSATEGDGRSVSKGDGGGRGETRRRGEAARERRC</sequence>
<dbReference type="EMBL" id="JARK01001417">
    <property type="protein sequence ID" value="EYC05632.1"/>
    <property type="molecule type" value="Genomic_DNA"/>
</dbReference>
<organism evidence="2 3">
    <name type="scientific">Ancylostoma ceylanicum</name>
    <dbReference type="NCBI Taxonomy" id="53326"/>
    <lineage>
        <taxon>Eukaryota</taxon>
        <taxon>Metazoa</taxon>
        <taxon>Ecdysozoa</taxon>
        <taxon>Nematoda</taxon>
        <taxon>Chromadorea</taxon>
        <taxon>Rhabditida</taxon>
        <taxon>Rhabditina</taxon>
        <taxon>Rhabditomorpha</taxon>
        <taxon>Strongyloidea</taxon>
        <taxon>Ancylostomatidae</taxon>
        <taxon>Ancylostomatinae</taxon>
        <taxon>Ancylostoma</taxon>
    </lineage>
</organism>
<feature type="region of interest" description="Disordered" evidence="1">
    <location>
        <begin position="55"/>
        <end position="113"/>
    </location>
</feature>
<protein>
    <submittedName>
        <fullName evidence="2">Uncharacterized protein</fullName>
    </submittedName>
</protein>
<keyword evidence="3" id="KW-1185">Reference proteome</keyword>